<evidence type="ECO:0000256" key="2">
    <source>
        <dbReference type="ARBA" id="ARBA00022475"/>
    </source>
</evidence>
<name>A0ABY2TW08_9PSED</name>
<evidence type="ECO:0000256" key="10">
    <source>
        <dbReference type="PROSITE-ProRule" id="PRU00110"/>
    </source>
</evidence>
<keyword evidence="5" id="KW-0547">Nucleotide-binding</keyword>
<dbReference type="PANTHER" id="PTHR45339">
    <property type="entry name" value="HYBRID SIGNAL TRANSDUCTION HISTIDINE KINASE J"/>
    <property type="match status" value="1"/>
</dbReference>
<reference evidence="14 15" key="1">
    <citation type="submission" date="2019-05" db="EMBL/GenBank/DDBJ databases">
        <title>Pseudomonas edaphica sp. nov., isolated from rhizospheric soil of Cistus ladanifer L. in Spain.</title>
        <authorList>
            <person name="Peix A."/>
        </authorList>
    </citation>
    <scope>NUCLEOTIDE SEQUENCE [LARGE SCALE GENOMIC DNA]</scope>
    <source>
        <strain evidence="14 15">RD25</strain>
    </source>
</reference>
<evidence type="ECO:0000313" key="15">
    <source>
        <dbReference type="Proteomes" id="UP000304941"/>
    </source>
</evidence>
<dbReference type="EMBL" id="VBVZ01000854">
    <property type="protein sequence ID" value="TLG87262.1"/>
    <property type="molecule type" value="Genomic_DNA"/>
</dbReference>
<evidence type="ECO:0000256" key="9">
    <source>
        <dbReference type="ARBA" id="ARBA00023136"/>
    </source>
</evidence>
<dbReference type="CDD" id="cd17546">
    <property type="entry name" value="REC_hyHK_CKI1_RcsC-like"/>
    <property type="match status" value="1"/>
</dbReference>
<dbReference type="PROSITE" id="PS50110">
    <property type="entry name" value="RESPONSE_REGULATORY"/>
    <property type="match status" value="1"/>
</dbReference>
<keyword evidence="6" id="KW-0067">ATP-binding</keyword>
<dbReference type="PANTHER" id="PTHR45339:SF1">
    <property type="entry name" value="HYBRID SIGNAL TRANSDUCTION HISTIDINE KINASE J"/>
    <property type="match status" value="1"/>
</dbReference>
<evidence type="ECO:0000256" key="7">
    <source>
        <dbReference type="ARBA" id="ARBA00022989"/>
    </source>
</evidence>
<comment type="caution">
    <text evidence="14">The sequence shown here is derived from an EMBL/GenBank/DDBJ whole genome shotgun (WGS) entry which is preliminary data.</text>
</comment>
<dbReference type="RefSeq" id="WP_138454149.1">
    <property type="nucleotide sequence ID" value="NZ_VBVZ01000854.1"/>
</dbReference>
<evidence type="ECO:0000256" key="3">
    <source>
        <dbReference type="ARBA" id="ARBA00022553"/>
    </source>
</evidence>
<evidence type="ECO:0000313" key="14">
    <source>
        <dbReference type="EMBL" id="TLG87262.1"/>
    </source>
</evidence>
<evidence type="ECO:0000256" key="8">
    <source>
        <dbReference type="ARBA" id="ARBA00023012"/>
    </source>
</evidence>
<keyword evidence="9" id="KW-0472">Membrane</keyword>
<keyword evidence="15" id="KW-1185">Reference proteome</keyword>
<dbReference type="Proteomes" id="UP000304941">
    <property type="component" value="Unassembled WGS sequence"/>
</dbReference>
<comment type="subcellular location">
    <subcellularLocation>
        <location evidence="1">Cell membrane</location>
        <topology evidence="1">Multi-pass membrane protein</topology>
    </subcellularLocation>
</comment>
<evidence type="ECO:0000256" key="5">
    <source>
        <dbReference type="ARBA" id="ARBA00022741"/>
    </source>
</evidence>
<dbReference type="SUPFAM" id="SSF47226">
    <property type="entry name" value="Histidine-containing phosphotransfer domain, HPT domain"/>
    <property type="match status" value="1"/>
</dbReference>
<evidence type="ECO:0000256" key="11">
    <source>
        <dbReference type="PROSITE-ProRule" id="PRU00169"/>
    </source>
</evidence>
<evidence type="ECO:0000259" key="12">
    <source>
        <dbReference type="PROSITE" id="PS50110"/>
    </source>
</evidence>
<feature type="modified residue" description="Phosphohistidine" evidence="10">
    <location>
        <position position="143"/>
    </location>
</feature>
<protein>
    <submittedName>
        <fullName evidence="14">Response regulator</fullName>
    </submittedName>
</protein>
<keyword evidence="4" id="KW-0812">Transmembrane</keyword>
<feature type="domain" description="Response regulatory" evidence="12">
    <location>
        <begin position="1"/>
        <end position="85"/>
    </location>
</feature>
<keyword evidence="8" id="KW-0902">Two-component regulatory system</keyword>
<dbReference type="Gene3D" id="1.20.120.160">
    <property type="entry name" value="HPT domain"/>
    <property type="match status" value="1"/>
</dbReference>
<dbReference type="PROSITE" id="PS50894">
    <property type="entry name" value="HPT"/>
    <property type="match status" value="1"/>
</dbReference>
<keyword evidence="7" id="KW-1133">Transmembrane helix</keyword>
<gene>
    <name evidence="14" type="ORF">FEM54_31310</name>
</gene>
<dbReference type="Gene3D" id="3.40.50.2300">
    <property type="match status" value="1"/>
</dbReference>
<evidence type="ECO:0000256" key="4">
    <source>
        <dbReference type="ARBA" id="ARBA00022692"/>
    </source>
</evidence>
<feature type="modified residue" description="4-aspartylphosphate" evidence="11">
    <location>
        <position position="20"/>
    </location>
</feature>
<dbReference type="InterPro" id="IPR008207">
    <property type="entry name" value="Sig_transdc_His_kin_Hpt_dom"/>
</dbReference>
<accession>A0ABY2TW08</accession>
<feature type="non-terminal residue" evidence="14">
    <location>
        <position position="1"/>
    </location>
</feature>
<sequence length="194" mass="21571">DGVQALLQLELKAYDVLLTDVNMPLIDGYELADTLRQRDVDMPIIGVTANALREEGEHCIRVGMNSWLSKPMDIQGLYLCLRSVLDPAVFQACEIDTPVSDVDEINVPERMLELFLETIAQDMSELKALDRGQGRNETVRLLHRIRGALAVGKAKSLIQLCRELEVAVARDGLVHTHADVAAFIQRVERAIANV</sequence>
<dbReference type="SUPFAM" id="SSF52172">
    <property type="entry name" value="CheY-like"/>
    <property type="match status" value="1"/>
</dbReference>
<dbReference type="InterPro" id="IPR036641">
    <property type="entry name" value="HPT_dom_sf"/>
</dbReference>
<dbReference type="Pfam" id="PF00072">
    <property type="entry name" value="Response_reg"/>
    <property type="match status" value="1"/>
</dbReference>
<proteinExistence type="predicted"/>
<organism evidence="14 15">
    <name type="scientific">Pseudomonas edaphica</name>
    <dbReference type="NCBI Taxonomy" id="2006980"/>
    <lineage>
        <taxon>Bacteria</taxon>
        <taxon>Pseudomonadati</taxon>
        <taxon>Pseudomonadota</taxon>
        <taxon>Gammaproteobacteria</taxon>
        <taxon>Pseudomonadales</taxon>
        <taxon>Pseudomonadaceae</taxon>
        <taxon>Pseudomonas</taxon>
    </lineage>
</organism>
<dbReference type="InterPro" id="IPR001789">
    <property type="entry name" value="Sig_transdc_resp-reg_receiver"/>
</dbReference>
<evidence type="ECO:0000256" key="1">
    <source>
        <dbReference type="ARBA" id="ARBA00004651"/>
    </source>
</evidence>
<keyword evidence="2" id="KW-1003">Cell membrane</keyword>
<dbReference type="Pfam" id="PF01627">
    <property type="entry name" value="Hpt"/>
    <property type="match status" value="1"/>
</dbReference>
<evidence type="ECO:0000256" key="6">
    <source>
        <dbReference type="ARBA" id="ARBA00022840"/>
    </source>
</evidence>
<dbReference type="InterPro" id="IPR011006">
    <property type="entry name" value="CheY-like_superfamily"/>
</dbReference>
<feature type="domain" description="HPt" evidence="13">
    <location>
        <begin position="104"/>
        <end position="194"/>
    </location>
</feature>
<evidence type="ECO:0000259" key="13">
    <source>
        <dbReference type="PROSITE" id="PS50894"/>
    </source>
</evidence>
<keyword evidence="3 11" id="KW-0597">Phosphoprotein</keyword>